<keyword evidence="2" id="KW-1185">Reference proteome</keyword>
<dbReference type="Pfam" id="PF10707">
    <property type="entry name" value="YrbL-PhoP_reg"/>
    <property type="match status" value="1"/>
</dbReference>
<dbReference type="RefSeq" id="WP_290260047.1">
    <property type="nucleotide sequence ID" value="NZ_JAUFQG010000004.1"/>
</dbReference>
<organism evidence="1 2">
    <name type="scientific">Simiduia curdlanivorans</name>
    <dbReference type="NCBI Taxonomy" id="1492769"/>
    <lineage>
        <taxon>Bacteria</taxon>
        <taxon>Pseudomonadati</taxon>
        <taxon>Pseudomonadota</taxon>
        <taxon>Gammaproteobacteria</taxon>
        <taxon>Cellvibrionales</taxon>
        <taxon>Cellvibrionaceae</taxon>
        <taxon>Simiduia</taxon>
    </lineage>
</organism>
<sequence>MTVQHQLWQGYQIIARGANRICVQDPASTDQCIKFDLPSEQAKPGLANWLRRRKAMLFPNNSFADQEFRKYKALEQRIGNAARNHIAQCIALVNTSFGRGLVCERVYNQNGTAAQPIYYYFEHESTLSSDALIDAIYKFGDFLLRHDIPLFDLNPGNLLVQLNNSDNKCTIYCIDLKSLGQCKEIIPLSLWFKPLRKKKIQRRISRLANAVRARKFRKSP</sequence>
<accession>A0ABV8V1X4</accession>
<gene>
    <name evidence="1" type="ORF">ACFOX3_02965</name>
</gene>
<dbReference type="EMBL" id="JBHSCX010000003">
    <property type="protein sequence ID" value="MFC4361245.1"/>
    <property type="molecule type" value="Genomic_DNA"/>
</dbReference>
<evidence type="ECO:0000313" key="2">
    <source>
        <dbReference type="Proteomes" id="UP001595840"/>
    </source>
</evidence>
<comment type="caution">
    <text evidence="1">The sequence shown here is derived from an EMBL/GenBank/DDBJ whole genome shotgun (WGS) entry which is preliminary data.</text>
</comment>
<evidence type="ECO:0000313" key="1">
    <source>
        <dbReference type="EMBL" id="MFC4361245.1"/>
    </source>
</evidence>
<name>A0ABV8V1X4_9GAMM</name>
<dbReference type="Proteomes" id="UP001595840">
    <property type="component" value="Unassembled WGS sequence"/>
</dbReference>
<proteinExistence type="predicted"/>
<protein>
    <submittedName>
        <fullName evidence="1">YrbL family protein</fullName>
    </submittedName>
</protein>
<reference evidence="2" key="1">
    <citation type="journal article" date="2019" name="Int. J. Syst. Evol. Microbiol.">
        <title>The Global Catalogue of Microorganisms (GCM) 10K type strain sequencing project: providing services to taxonomists for standard genome sequencing and annotation.</title>
        <authorList>
            <consortium name="The Broad Institute Genomics Platform"/>
            <consortium name="The Broad Institute Genome Sequencing Center for Infectious Disease"/>
            <person name="Wu L."/>
            <person name="Ma J."/>
        </authorList>
    </citation>
    <scope>NUCLEOTIDE SEQUENCE [LARGE SCALE GENOMIC DNA]</scope>
    <source>
        <strain evidence="2">CECT 8570</strain>
    </source>
</reference>
<dbReference type="InterPro" id="IPR019647">
    <property type="entry name" value="PhoP_reg_network_YrbL"/>
</dbReference>